<name>A0ACC1M929_9FUNG</name>
<protein>
    <submittedName>
        <fullName evidence="1">Uncharacterized protein</fullName>
    </submittedName>
</protein>
<proteinExistence type="predicted"/>
<comment type="caution">
    <text evidence="1">The sequence shown here is derived from an EMBL/GenBank/DDBJ whole genome shotgun (WGS) entry which is preliminary data.</text>
</comment>
<reference evidence="1" key="1">
    <citation type="submission" date="2022-07" db="EMBL/GenBank/DDBJ databases">
        <title>Phylogenomic reconstructions and comparative analyses of Kickxellomycotina fungi.</title>
        <authorList>
            <person name="Reynolds N.K."/>
            <person name="Stajich J.E."/>
            <person name="Barry K."/>
            <person name="Grigoriev I.V."/>
            <person name="Crous P."/>
            <person name="Smith M.E."/>
        </authorList>
    </citation>
    <scope>NUCLEOTIDE SEQUENCE</scope>
    <source>
        <strain evidence="1">CBS 190363</strain>
    </source>
</reference>
<sequence length="126" mass="14229">MSDINDFLTDDMCLDSRAVPIDEKATPMSDSNEILIHARINAMCLKTCLVPIDEKVALMSDNDLVGFLTEQTKSNDIEFVDGFVLFNTKTKKPFTESPFADGDYTHRLEVVGNRYCLYLMASHLIE</sequence>
<dbReference type="Proteomes" id="UP001139981">
    <property type="component" value="Unassembled WGS sequence"/>
</dbReference>
<evidence type="ECO:0000313" key="1">
    <source>
        <dbReference type="EMBL" id="KAJ2898967.1"/>
    </source>
</evidence>
<accession>A0ACC1M929</accession>
<dbReference type="EMBL" id="JANBVB010000041">
    <property type="protein sequence ID" value="KAJ2898967.1"/>
    <property type="molecule type" value="Genomic_DNA"/>
</dbReference>
<organism evidence="1 2">
    <name type="scientific">Coemansia aciculifera</name>
    <dbReference type="NCBI Taxonomy" id="417176"/>
    <lineage>
        <taxon>Eukaryota</taxon>
        <taxon>Fungi</taxon>
        <taxon>Fungi incertae sedis</taxon>
        <taxon>Zoopagomycota</taxon>
        <taxon>Kickxellomycotina</taxon>
        <taxon>Kickxellomycetes</taxon>
        <taxon>Kickxellales</taxon>
        <taxon>Kickxellaceae</taxon>
        <taxon>Coemansia</taxon>
    </lineage>
</organism>
<evidence type="ECO:0000313" key="2">
    <source>
        <dbReference type="Proteomes" id="UP001139981"/>
    </source>
</evidence>
<keyword evidence="2" id="KW-1185">Reference proteome</keyword>
<gene>
    <name evidence="1" type="ORF">IWW38_001167</name>
</gene>